<evidence type="ECO:0000313" key="2">
    <source>
        <dbReference type="EMBL" id="OGZ32949.1"/>
    </source>
</evidence>
<sequence length="105" mass="11954">MPIKPLEQKKRQKILLFVGLGAVVITLLILYFSLWKKATPAEETTTSAIPISQRSQSALILEEKLKKIKLDFDFLNEKILSFLKIHGDLPVEKGETGRDNPYVPY</sequence>
<keyword evidence="1" id="KW-0812">Transmembrane</keyword>
<dbReference type="EMBL" id="MHMT01000010">
    <property type="protein sequence ID" value="OGZ32949.1"/>
    <property type="molecule type" value="Genomic_DNA"/>
</dbReference>
<dbReference type="Proteomes" id="UP000177810">
    <property type="component" value="Unassembled WGS sequence"/>
</dbReference>
<evidence type="ECO:0000256" key="1">
    <source>
        <dbReference type="SAM" id="Phobius"/>
    </source>
</evidence>
<proteinExistence type="predicted"/>
<keyword evidence="1" id="KW-0472">Membrane</keyword>
<dbReference type="STRING" id="1801990.A2V69_03015"/>
<accession>A0A1G2F4K6</accession>
<evidence type="ECO:0000313" key="3">
    <source>
        <dbReference type="Proteomes" id="UP000177810"/>
    </source>
</evidence>
<gene>
    <name evidence="2" type="ORF">A2V69_03015</name>
</gene>
<reference evidence="2 3" key="1">
    <citation type="journal article" date="2016" name="Nat. Commun.">
        <title>Thousands of microbial genomes shed light on interconnected biogeochemical processes in an aquifer system.</title>
        <authorList>
            <person name="Anantharaman K."/>
            <person name="Brown C.T."/>
            <person name="Hug L.A."/>
            <person name="Sharon I."/>
            <person name="Castelle C.J."/>
            <person name="Probst A.J."/>
            <person name="Thomas B.C."/>
            <person name="Singh A."/>
            <person name="Wilkins M.J."/>
            <person name="Karaoz U."/>
            <person name="Brodie E.L."/>
            <person name="Williams K.H."/>
            <person name="Hubbard S.S."/>
            <person name="Banfield J.F."/>
        </authorList>
    </citation>
    <scope>NUCLEOTIDE SEQUENCE [LARGE SCALE GENOMIC DNA]</scope>
</reference>
<feature type="transmembrane region" description="Helical" evidence="1">
    <location>
        <begin position="14"/>
        <end position="35"/>
    </location>
</feature>
<name>A0A1G2F4K6_9BACT</name>
<comment type="caution">
    <text evidence="2">The sequence shown here is derived from an EMBL/GenBank/DDBJ whole genome shotgun (WGS) entry which is preliminary data.</text>
</comment>
<keyword evidence="1" id="KW-1133">Transmembrane helix</keyword>
<dbReference type="AlphaFoldDB" id="A0A1G2F4K6"/>
<protein>
    <submittedName>
        <fullName evidence="2">Uncharacterized protein</fullName>
    </submittedName>
</protein>
<organism evidence="2 3">
    <name type="scientific">Candidatus Portnoybacteria bacterium RBG_13_40_8</name>
    <dbReference type="NCBI Taxonomy" id="1801990"/>
    <lineage>
        <taxon>Bacteria</taxon>
        <taxon>Candidatus Portnoyibacteriota</taxon>
    </lineage>
</organism>